<dbReference type="CDD" id="cd07346">
    <property type="entry name" value="ABC_6TM_exporters"/>
    <property type="match status" value="1"/>
</dbReference>
<keyword evidence="8" id="KW-0547">Nucleotide-binding</keyword>
<dbReference type="SUPFAM" id="SSF52540">
    <property type="entry name" value="P-loop containing nucleoside triphosphate hydrolases"/>
    <property type="match status" value="1"/>
</dbReference>
<reference evidence="8" key="1">
    <citation type="submission" date="2021-04" db="EMBL/GenBank/DDBJ databases">
        <authorList>
            <person name="Hartkoorn R.C."/>
            <person name="Beaudoing E."/>
            <person name="Hot D."/>
        </authorList>
    </citation>
    <scope>NUCLEOTIDE SEQUENCE</scope>
    <source>
        <strain evidence="8">NRRL B-16292</strain>
    </source>
</reference>
<dbReference type="SUPFAM" id="SSF90123">
    <property type="entry name" value="ABC transporter transmembrane region"/>
    <property type="match status" value="1"/>
</dbReference>
<dbReference type="Proteomes" id="UP001059617">
    <property type="component" value="Chromosome"/>
</dbReference>
<dbReference type="InterPro" id="IPR011527">
    <property type="entry name" value="ABC1_TM_dom"/>
</dbReference>
<comment type="subcellular location">
    <subcellularLocation>
        <location evidence="1">Cell membrane</location>
        <topology evidence="1">Multi-pass membrane protein</topology>
    </subcellularLocation>
</comment>
<sequence length="558" mass="59284">MIRLPLPEPGEPDSRSAARYLLWIARHQLRLIAGGLLFGIVWMLSQALVPAALGVGIDALAAHDRTRLLWSGAGLLGLGVVTAISGVLRHRFAVSNFLASGFRTVQVAVRHATRLGATLPKRVATGEVVSIGTTDFDHIGNALDITARFGGAVVAIVVVTVLLLQVSVPLGLVVVIGVPILVAVVGLLLRPLHHRRKLQRDLSGELTGRAADIVAGLRVLRGVGGEAVFADRYRAESQRVRVAGVRVAKVESMLEAAQILLPGCFVALVTWLGARFAVSGRISAGELVAFYAYAAFLISPLRTLTEFAEKLTRGLVAARRVVDLLRVEPELTSPAAPARLADGDLDDPDSGFVARQGVFTAIAAVQPEDAADIADRIALLTPESKARLWEVPLPHLALDRVREHIVVADNNDRLFRGPLRDQVGGGTATMHAAAAQDIVDALPDGLDTEIAERGRDFSGGQQQRLRLARALALDPPVLVLVEPTSAVDAHTEARIAERLPAARAGRTTVVCTTSPLLLDRADTVAFVGADGRVAATGTHRELLVTCPAYAATVTREED</sequence>
<feature type="transmembrane region" description="Helical" evidence="5">
    <location>
        <begin position="68"/>
        <end position="88"/>
    </location>
</feature>
<gene>
    <name evidence="8" type="ORF">Dfulv_44095</name>
</gene>
<organism evidence="8 9">
    <name type="scientific">Dactylosporangium fulvum</name>
    <dbReference type="NCBI Taxonomy" id="53359"/>
    <lineage>
        <taxon>Bacteria</taxon>
        <taxon>Bacillati</taxon>
        <taxon>Actinomycetota</taxon>
        <taxon>Actinomycetes</taxon>
        <taxon>Micromonosporales</taxon>
        <taxon>Micromonosporaceae</taxon>
        <taxon>Dactylosporangium</taxon>
    </lineage>
</organism>
<dbReference type="PANTHER" id="PTHR43394:SF1">
    <property type="entry name" value="ATP-BINDING CASSETTE SUB-FAMILY B MEMBER 10, MITOCHONDRIAL"/>
    <property type="match status" value="1"/>
</dbReference>
<dbReference type="Gene3D" id="3.40.50.300">
    <property type="entry name" value="P-loop containing nucleotide triphosphate hydrolases"/>
    <property type="match status" value="1"/>
</dbReference>
<evidence type="ECO:0000256" key="5">
    <source>
        <dbReference type="SAM" id="Phobius"/>
    </source>
</evidence>
<dbReference type="PROSITE" id="PS00211">
    <property type="entry name" value="ABC_TRANSPORTER_1"/>
    <property type="match status" value="1"/>
</dbReference>
<feature type="transmembrane region" description="Helical" evidence="5">
    <location>
        <begin position="259"/>
        <end position="278"/>
    </location>
</feature>
<accession>A0ABY5VZS1</accession>
<keyword evidence="8" id="KW-0067">ATP-binding</keyword>
<evidence type="ECO:0000256" key="2">
    <source>
        <dbReference type="ARBA" id="ARBA00022692"/>
    </source>
</evidence>
<proteinExistence type="predicted"/>
<feature type="transmembrane region" description="Helical" evidence="5">
    <location>
        <begin position="145"/>
        <end position="164"/>
    </location>
</feature>
<evidence type="ECO:0000256" key="4">
    <source>
        <dbReference type="ARBA" id="ARBA00023136"/>
    </source>
</evidence>
<keyword evidence="3 5" id="KW-1133">Transmembrane helix</keyword>
<dbReference type="InterPro" id="IPR036640">
    <property type="entry name" value="ABC1_TM_sf"/>
</dbReference>
<dbReference type="InterPro" id="IPR027417">
    <property type="entry name" value="P-loop_NTPase"/>
</dbReference>
<evidence type="ECO:0000313" key="8">
    <source>
        <dbReference type="EMBL" id="UWP81988.1"/>
    </source>
</evidence>
<feature type="transmembrane region" description="Helical" evidence="5">
    <location>
        <begin position="29"/>
        <end position="48"/>
    </location>
</feature>
<dbReference type="InterPro" id="IPR039421">
    <property type="entry name" value="Type_1_exporter"/>
</dbReference>
<dbReference type="EMBL" id="CP073720">
    <property type="protein sequence ID" value="UWP81988.1"/>
    <property type="molecule type" value="Genomic_DNA"/>
</dbReference>
<feature type="domain" description="ABC transmembrane type-1" evidence="7">
    <location>
        <begin position="37"/>
        <end position="301"/>
    </location>
</feature>
<dbReference type="Pfam" id="PF00664">
    <property type="entry name" value="ABC_membrane"/>
    <property type="match status" value="1"/>
</dbReference>
<reference evidence="8" key="2">
    <citation type="submission" date="2022-09" db="EMBL/GenBank/DDBJ databases">
        <title>Biosynthetic gene clusters of Dactylosporangioum fulvum.</title>
        <authorList>
            <person name="Caradec T."/>
        </authorList>
    </citation>
    <scope>NUCLEOTIDE SEQUENCE</scope>
    <source>
        <strain evidence="8">NRRL B-16292</strain>
    </source>
</reference>
<dbReference type="RefSeq" id="WP_259859767.1">
    <property type="nucleotide sequence ID" value="NZ_BAAAST010000017.1"/>
</dbReference>
<protein>
    <submittedName>
        <fullName evidence="8">ABC transporter ATP-binding protein/permease</fullName>
    </submittedName>
</protein>
<feature type="domain" description="ABC transporter" evidence="6">
    <location>
        <begin position="399"/>
        <end position="485"/>
    </location>
</feature>
<dbReference type="PANTHER" id="PTHR43394">
    <property type="entry name" value="ATP-DEPENDENT PERMEASE MDL1, MITOCHONDRIAL"/>
    <property type="match status" value="1"/>
</dbReference>
<evidence type="ECO:0000256" key="3">
    <source>
        <dbReference type="ARBA" id="ARBA00022989"/>
    </source>
</evidence>
<dbReference type="GO" id="GO:0005524">
    <property type="term" value="F:ATP binding"/>
    <property type="evidence" value="ECO:0007669"/>
    <property type="project" value="UniProtKB-KW"/>
</dbReference>
<dbReference type="InterPro" id="IPR003439">
    <property type="entry name" value="ABC_transporter-like_ATP-bd"/>
</dbReference>
<feature type="transmembrane region" description="Helical" evidence="5">
    <location>
        <begin position="170"/>
        <end position="189"/>
    </location>
</feature>
<keyword evidence="2 5" id="KW-0812">Transmembrane</keyword>
<dbReference type="Pfam" id="PF00005">
    <property type="entry name" value="ABC_tran"/>
    <property type="match status" value="1"/>
</dbReference>
<evidence type="ECO:0000259" key="7">
    <source>
        <dbReference type="Pfam" id="PF00664"/>
    </source>
</evidence>
<dbReference type="InterPro" id="IPR017871">
    <property type="entry name" value="ABC_transporter-like_CS"/>
</dbReference>
<keyword evidence="4 5" id="KW-0472">Membrane</keyword>
<keyword evidence="9" id="KW-1185">Reference proteome</keyword>
<evidence type="ECO:0000256" key="1">
    <source>
        <dbReference type="ARBA" id="ARBA00004651"/>
    </source>
</evidence>
<dbReference type="Gene3D" id="1.20.1560.10">
    <property type="entry name" value="ABC transporter type 1, transmembrane domain"/>
    <property type="match status" value="1"/>
</dbReference>
<name>A0ABY5VZS1_9ACTN</name>
<evidence type="ECO:0000259" key="6">
    <source>
        <dbReference type="Pfam" id="PF00005"/>
    </source>
</evidence>
<evidence type="ECO:0000313" key="9">
    <source>
        <dbReference type="Proteomes" id="UP001059617"/>
    </source>
</evidence>